<feature type="chain" id="PRO_5024428941" evidence="1">
    <location>
        <begin position="22"/>
        <end position="223"/>
    </location>
</feature>
<dbReference type="AlphaFoldDB" id="A0A5M8PK10"/>
<reference evidence="2 3" key="1">
    <citation type="submission" date="2019-09" db="EMBL/GenBank/DDBJ databases">
        <title>The hologenome of the rock-dwelling lichen Lasallia pustulata.</title>
        <authorList>
            <person name="Greshake Tzovaras B."/>
            <person name="Segers F."/>
            <person name="Bicker A."/>
            <person name="Dal Grande F."/>
            <person name="Otte J."/>
            <person name="Hankeln T."/>
            <person name="Schmitt I."/>
            <person name="Ebersberger I."/>
        </authorList>
    </citation>
    <scope>NUCLEOTIDE SEQUENCE [LARGE SCALE GENOMIC DNA]</scope>
    <source>
        <strain evidence="2">A1-1</strain>
    </source>
</reference>
<evidence type="ECO:0000313" key="3">
    <source>
        <dbReference type="Proteomes" id="UP000324767"/>
    </source>
</evidence>
<dbReference type="EMBL" id="VXIT01000012">
    <property type="protein sequence ID" value="KAA6409124.1"/>
    <property type="molecule type" value="Genomic_DNA"/>
</dbReference>
<evidence type="ECO:0000256" key="1">
    <source>
        <dbReference type="SAM" id="SignalP"/>
    </source>
</evidence>
<sequence length="223" mass="24974">MKGTWPGAAIAVLQLLQLAAAITMPTGNNTGISSSSAGSANPQVKRIFSPVKLLIPPSVPQLDRPNELVLPNGPEVFQFNPYDLDHIQSLHLRAQYWIQQRDYHHQRQSSKMRRSRVLSSMMMRRHFVLLPFRTTFYGLTSSNVAITTNGGSYSYILIQRKDLMFFLQLFTTSDDTEDEDGDYHSYSLPTTQAPGTTAFPFCFDRVALGTTIVNGTSAEGIYY</sequence>
<protein>
    <submittedName>
        <fullName evidence="2">Uncharacterized protein</fullName>
    </submittedName>
</protein>
<comment type="caution">
    <text evidence="2">The sequence shown here is derived from an EMBL/GenBank/DDBJ whole genome shotgun (WGS) entry which is preliminary data.</text>
</comment>
<organism evidence="2 3">
    <name type="scientific">Lasallia pustulata</name>
    <dbReference type="NCBI Taxonomy" id="136370"/>
    <lineage>
        <taxon>Eukaryota</taxon>
        <taxon>Fungi</taxon>
        <taxon>Dikarya</taxon>
        <taxon>Ascomycota</taxon>
        <taxon>Pezizomycotina</taxon>
        <taxon>Lecanoromycetes</taxon>
        <taxon>OSLEUM clade</taxon>
        <taxon>Umbilicariomycetidae</taxon>
        <taxon>Umbilicariales</taxon>
        <taxon>Umbilicariaceae</taxon>
        <taxon>Lasallia</taxon>
    </lineage>
</organism>
<accession>A0A5M8PK10</accession>
<dbReference type="Proteomes" id="UP000324767">
    <property type="component" value="Unassembled WGS sequence"/>
</dbReference>
<gene>
    <name evidence="2" type="ORF">FRX48_07468</name>
</gene>
<name>A0A5M8PK10_9LECA</name>
<evidence type="ECO:0000313" key="2">
    <source>
        <dbReference type="EMBL" id="KAA6409124.1"/>
    </source>
</evidence>
<keyword evidence="1" id="KW-0732">Signal</keyword>
<proteinExistence type="predicted"/>
<feature type="signal peptide" evidence="1">
    <location>
        <begin position="1"/>
        <end position="21"/>
    </location>
</feature>